<name>J4G0P9_9APHY</name>
<keyword evidence="3" id="KW-1185">Reference proteome</keyword>
<feature type="compositionally biased region" description="Polar residues" evidence="1">
    <location>
        <begin position="537"/>
        <end position="552"/>
    </location>
</feature>
<feature type="region of interest" description="Disordered" evidence="1">
    <location>
        <begin position="430"/>
        <end position="449"/>
    </location>
</feature>
<evidence type="ECO:0000256" key="1">
    <source>
        <dbReference type="SAM" id="MobiDB-lite"/>
    </source>
</evidence>
<dbReference type="AlphaFoldDB" id="J4G0P9"/>
<feature type="compositionally biased region" description="Pro residues" evidence="1">
    <location>
        <begin position="764"/>
        <end position="780"/>
    </location>
</feature>
<dbReference type="GeneID" id="24093854"/>
<dbReference type="Proteomes" id="UP000006352">
    <property type="component" value="Unassembled WGS sequence"/>
</dbReference>
<dbReference type="OrthoDB" id="2589715at2759"/>
<dbReference type="STRING" id="599839.J4G0P9"/>
<reference evidence="2 3" key="1">
    <citation type="journal article" date="2012" name="Appl. Environ. Microbiol.">
        <title>Short-read sequencing for genomic analysis of the brown rot fungus Fibroporia radiculosa.</title>
        <authorList>
            <person name="Tang J.D."/>
            <person name="Perkins A.D."/>
            <person name="Sonstegard T.S."/>
            <person name="Schroeder S.G."/>
            <person name="Burgess S.C."/>
            <person name="Diehl S.V."/>
        </authorList>
    </citation>
    <scope>NUCLEOTIDE SEQUENCE [LARGE SCALE GENOMIC DNA]</scope>
    <source>
        <strain evidence="2 3">TFFH 294</strain>
    </source>
</reference>
<proteinExistence type="predicted"/>
<dbReference type="InParanoid" id="J4G0P9"/>
<evidence type="ECO:0000313" key="2">
    <source>
        <dbReference type="EMBL" id="CCL98943.1"/>
    </source>
</evidence>
<feature type="compositionally biased region" description="Low complexity" evidence="1">
    <location>
        <begin position="808"/>
        <end position="817"/>
    </location>
</feature>
<dbReference type="CDD" id="cd11576">
    <property type="entry name" value="GH99_GH71_like_2"/>
    <property type="match status" value="1"/>
</dbReference>
<feature type="compositionally biased region" description="Low complexity" evidence="1">
    <location>
        <begin position="486"/>
        <end position="500"/>
    </location>
</feature>
<feature type="compositionally biased region" description="Pro residues" evidence="1">
    <location>
        <begin position="790"/>
        <end position="800"/>
    </location>
</feature>
<evidence type="ECO:0000313" key="3">
    <source>
        <dbReference type="Proteomes" id="UP000006352"/>
    </source>
</evidence>
<dbReference type="RefSeq" id="XP_012178226.1">
    <property type="nucleotide sequence ID" value="XM_012322836.1"/>
</dbReference>
<feature type="region of interest" description="Disordered" evidence="1">
    <location>
        <begin position="457"/>
        <end position="476"/>
    </location>
</feature>
<sequence>MALCTTTAQGRTLKRADPTTIQNKFMVGYQAWFTCPRDGPPLDPNHHGWLHWFNYPLPDGGRPNTDLWPDLSEYSPSELYPAPGLKYPSGEQAFLFSSRHPKTVQRHFHWMAEHGVDGVFLQRFAGQTDLEVGNEAIRNQRDEIGDRVREAAEKEGRKVIEHDWMHLIHERHVLDSPNYLREHGKAVVTFWGFGFADSRHHPDTVRAITTFVRNNTPGGAYIMAGTPAHWRSSMSDADTNPEFVDVWLEEFDAISPWTIGRYHNEDTADRFEKEKIQGDLELINHRNKLFEHNKPGVSRKIDYIPVIYPGGSGHNLSEGKWGWNDAPRQGGRFMWRQLYNVHRNGVRIIYGAMWDEYDEGTAFLPVVSHKKQLPVLESHKFMALDEDGYDLPPDWYMRLCGFVAESLRGEREVPESFPVKELQDYWSTRPRYEDKREESSSSSSAGTWQSLEDWEKAGNKGNFDSMGPPPPYTLEPQVSAQANNVRSRASASGRSAMGAPAGPPPLPTASRPYRTASSSSCSSSGSSSSDSMPPPVNINTRPVPSHTSSVSDHSLADDFSRRAAISHSPHASYAEPSSRLSNPTWAAVSHASGSDSWPQDEWHADQRAAASHVHSPYPGQGYRTSEAGYDPSRGHSPGYAPVYVPNAPPPPLRPRPSSASHHSASEHQYPGPHYSPPSGPPPHRGHGSPVSPHRSRSPPYGPSISFPEPYPSAPHRAGSPPYKTYGGHPYRQAPPPPGLHFPAGSSYQSPSPPPNAGYHVHSHGPPPPHRYPSPAGPPPAAGHTSAYYSGPPPPQRPPPGSSVHATGAPPARASRASNPVDFARNVVSQGESQLQNLAQVGSKLWNKHTK</sequence>
<evidence type="ECO:0008006" key="4">
    <source>
        <dbReference type="Google" id="ProtNLM"/>
    </source>
</evidence>
<feature type="compositionally biased region" description="Low complexity" evidence="1">
    <location>
        <begin position="508"/>
        <end position="531"/>
    </location>
</feature>
<feature type="compositionally biased region" description="Pro residues" evidence="1">
    <location>
        <begin position="673"/>
        <end position="682"/>
    </location>
</feature>
<accession>J4G0P9</accession>
<protein>
    <recommendedName>
        <fullName evidence="4">Xylosidase/arabinosidase</fullName>
    </recommendedName>
</protein>
<gene>
    <name evidence="2" type="ORF">FIBRA_00950</name>
</gene>
<dbReference type="EMBL" id="HE796906">
    <property type="protein sequence ID" value="CCL98943.1"/>
    <property type="molecule type" value="Genomic_DNA"/>
</dbReference>
<feature type="region of interest" description="Disordered" evidence="1">
    <location>
        <begin position="481"/>
        <end position="820"/>
    </location>
</feature>
<feature type="compositionally biased region" description="Basic and acidic residues" evidence="1">
    <location>
        <begin position="430"/>
        <end position="439"/>
    </location>
</feature>
<organism evidence="2 3">
    <name type="scientific">Fibroporia radiculosa</name>
    <dbReference type="NCBI Taxonomy" id="599839"/>
    <lineage>
        <taxon>Eukaryota</taxon>
        <taxon>Fungi</taxon>
        <taxon>Dikarya</taxon>
        <taxon>Basidiomycota</taxon>
        <taxon>Agaricomycotina</taxon>
        <taxon>Agaricomycetes</taxon>
        <taxon>Polyporales</taxon>
        <taxon>Fibroporiaceae</taxon>
        <taxon>Fibroporia</taxon>
    </lineage>
</organism>
<dbReference type="HOGENOM" id="CLU_013292_0_0_1"/>
<dbReference type="Gene3D" id="3.20.20.80">
    <property type="entry name" value="Glycosidases"/>
    <property type="match status" value="1"/>
</dbReference>